<dbReference type="EMBL" id="AUYC01000051">
    <property type="protein sequence ID" value="KZN59866.1"/>
    <property type="molecule type" value="Genomic_DNA"/>
</dbReference>
<comment type="caution">
    <text evidence="2">The sequence shown here is derived from an EMBL/GenBank/DDBJ whole genome shotgun (WGS) entry which is preliminary data.</text>
</comment>
<evidence type="ECO:0000313" key="2">
    <source>
        <dbReference type="EMBL" id="KZN59866.1"/>
    </source>
</evidence>
<dbReference type="PATRIC" id="fig|1365248.3.peg.4310"/>
<dbReference type="Proteomes" id="UP000076486">
    <property type="component" value="Unassembled WGS sequence"/>
</dbReference>
<accession>A0A161Y0F6</accession>
<dbReference type="RefSeq" id="WP_063369513.1">
    <property type="nucleotide sequence ID" value="NZ_AUYC01000051.1"/>
</dbReference>
<name>A0A161Y0F6_9GAMM</name>
<proteinExistence type="predicted"/>
<evidence type="ECO:0000259" key="1">
    <source>
        <dbReference type="Pfam" id="PF25297"/>
    </source>
</evidence>
<organism evidence="2 3">
    <name type="scientific">Pseudoalteromonas luteoviolacea CPMOR-1</name>
    <dbReference type="NCBI Taxonomy" id="1365248"/>
    <lineage>
        <taxon>Bacteria</taxon>
        <taxon>Pseudomonadati</taxon>
        <taxon>Pseudomonadota</taxon>
        <taxon>Gammaproteobacteria</taxon>
        <taxon>Alteromonadales</taxon>
        <taxon>Pseudoalteromonadaceae</taxon>
        <taxon>Pseudoalteromonas</taxon>
    </lineage>
</organism>
<dbReference type="InterPro" id="IPR057200">
    <property type="entry name" value="DUF7878"/>
</dbReference>
<evidence type="ECO:0000313" key="3">
    <source>
        <dbReference type="Proteomes" id="UP000076486"/>
    </source>
</evidence>
<reference evidence="2 3" key="1">
    <citation type="submission" date="2013-07" db="EMBL/GenBank/DDBJ databases">
        <title>Comparative Genomic and Metabolomic Analysis of Twelve Strains of Pseudoalteromonas luteoviolacea.</title>
        <authorList>
            <person name="Vynne N.G."/>
            <person name="Mansson M."/>
            <person name="Gram L."/>
        </authorList>
    </citation>
    <scope>NUCLEOTIDE SEQUENCE [LARGE SCALE GENOMIC DNA]</scope>
    <source>
        <strain evidence="2 3">CPMOR-1</strain>
    </source>
</reference>
<dbReference type="AlphaFoldDB" id="A0A161Y0F6"/>
<feature type="domain" description="DUF7878" evidence="1">
    <location>
        <begin position="9"/>
        <end position="129"/>
    </location>
</feature>
<sequence length="135" mass="15554">MNSMPCEINFQIVDRPEEPLTKMALSQVDGRLQILNEGRLIFSEDDICLAEFAAQLSNWLNKDFPCKPFIHESMDYEEPFVIMADVVDNDITLSSPWWVEGISSPSIFKLNEFIDAVNLFLNKFEEELPNISSIY</sequence>
<protein>
    <recommendedName>
        <fullName evidence="1">DUF7878 domain-containing protein</fullName>
    </recommendedName>
</protein>
<gene>
    <name evidence="2" type="ORF">N473_02820</name>
</gene>
<dbReference type="Pfam" id="PF25297">
    <property type="entry name" value="DUF7878"/>
    <property type="match status" value="1"/>
</dbReference>